<sequence>MVGDTTSHGGVVISGSLTTTVQGRPIARVGDMVTCPLCKPHVFPIVEGLAMFTDNYMAVALHGHKIACGATLIAAANGSGGAPAVPSPTNPPSSMLNGKLGQSVDALVAMSPTLNSNLKTLQSQGWTVDYGLAGQGSYADRRTKTITLDIQLKTDPNQATQILAHEVGHALHPYQLNTSSRQAYLNGALDDEGAATLKNIQVQREIIAAGGPDIGIAGNPKNHASYIQAYNQYLKDGNAEVAIRKIGSQFGNGEFTSTTGQNYADYYGGWYDKHHGGKK</sequence>
<gene>
    <name evidence="1" type="ORF">RGQ30_05190</name>
</gene>
<dbReference type="Proteomes" id="UP001329151">
    <property type="component" value="Chromosome"/>
</dbReference>
<organism evidence="1 2">
    <name type="scientific">Limnobacter thiooxidans</name>
    <dbReference type="NCBI Taxonomy" id="131080"/>
    <lineage>
        <taxon>Bacteria</taxon>
        <taxon>Pseudomonadati</taxon>
        <taxon>Pseudomonadota</taxon>
        <taxon>Betaproteobacteria</taxon>
        <taxon>Burkholderiales</taxon>
        <taxon>Burkholderiaceae</taxon>
        <taxon>Limnobacter</taxon>
    </lineage>
</organism>
<dbReference type="Gene3D" id="2.60.200.60">
    <property type="match status" value="1"/>
</dbReference>
<dbReference type="EMBL" id="AP028947">
    <property type="protein sequence ID" value="BET25018.1"/>
    <property type="molecule type" value="Genomic_DNA"/>
</dbReference>
<dbReference type="InterPro" id="IPR008727">
    <property type="entry name" value="PAAR_motif"/>
</dbReference>
<evidence type="ECO:0000313" key="1">
    <source>
        <dbReference type="EMBL" id="BET25018.1"/>
    </source>
</evidence>
<proteinExistence type="predicted"/>
<dbReference type="KEGG" id="lto:RGQ30_05190"/>
<keyword evidence="2" id="KW-1185">Reference proteome</keyword>
<dbReference type="CDD" id="cd14744">
    <property type="entry name" value="PAAR_CT_2"/>
    <property type="match status" value="1"/>
</dbReference>
<name>A0AA86MAL0_9BURK</name>
<evidence type="ECO:0008006" key="3">
    <source>
        <dbReference type="Google" id="ProtNLM"/>
    </source>
</evidence>
<evidence type="ECO:0000313" key="2">
    <source>
        <dbReference type="Proteomes" id="UP001329151"/>
    </source>
</evidence>
<dbReference type="Pfam" id="PF05488">
    <property type="entry name" value="PAAR_motif"/>
    <property type="match status" value="1"/>
</dbReference>
<dbReference type="AlphaFoldDB" id="A0AA86MAL0"/>
<accession>A0AA86MAL0</accession>
<protein>
    <recommendedName>
        <fullName evidence="3">Zn-binding protein involved in type VI secretion</fullName>
    </recommendedName>
</protein>
<reference evidence="1 2" key="1">
    <citation type="submission" date="2023-10" db="EMBL/GenBank/DDBJ databases">
        <title>Complete Genome Sequence of Limnobacter thiooxidans CS-K2T, Isolated from freshwater lake sediments in Bavaria, Germany.</title>
        <authorList>
            <person name="Naruki M."/>
            <person name="Watanabe A."/>
            <person name="Warashina T."/>
            <person name="Morita T."/>
            <person name="Arakawa K."/>
        </authorList>
    </citation>
    <scope>NUCLEOTIDE SEQUENCE [LARGE SCALE GENOMIC DNA]</scope>
    <source>
        <strain evidence="1 2">CS-K2</strain>
    </source>
</reference>